<dbReference type="Proteomes" id="UP000708208">
    <property type="component" value="Unassembled WGS sequence"/>
</dbReference>
<keyword evidence="2" id="KW-1185">Reference proteome</keyword>
<dbReference type="EMBL" id="CAJVCH010532169">
    <property type="protein sequence ID" value="CAG7824266.1"/>
    <property type="molecule type" value="Genomic_DNA"/>
</dbReference>
<name>A0A8J2KZ77_9HEXA</name>
<organism evidence="1 2">
    <name type="scientific">Allacma fusca</name>
    <dbReference type="NCBI Taxonomy" id="39272"/>
    <lineage>
        <taxon>Eukaryota</taxon>
        <taxon>Metazoa</taxon>
        <taxon>Ecdysozoa</taxon>
        <taxon>Arthropoda</taxon>
        <taxon>Hexapoda</taxon>
        <taxon>Collembola</taxon>
        <taxon>Symphypleona</taxon>
        <taxon>Sminthuridae</taxon>
        <taxon>Allacma</taxon>
    </lineage>
</organism>
<dbReference type="AlphaFoldDB" id="A0A8J2KZ77"/>
<evidence type="ECO:0000313" key="2">
    <source>
        <dbReference type="Proteomes" id="UP000708208"/>
    </source>
</evidence>
<evidence type="ECO:0000313" key="1">
    <source>
        <dbReference type="EMBL" id="CAG7824266.1"/>
    </source>
</evidence>
<reference evidence="1" key="1">
    <citation type="submission" date="2021-06" db="EMBL/GenBank/DDBJ databases">
        <authorList>
            <person name="Hodson N. C."/>
            <person name="Mongue J. A."/>
            <person name="Jaron S. K."/>
        </authorList>
    </citation>
    <scope>NUCLEOTIDE SEQUENCE</scope>
</reference>
<accession>A0A8J2KZ77</accession>
<protein>
    <submittedName>
        <fullName evidence="1">Uncharacterized protein</fullName>
    </submittedName>
</protein>
<gene>
    <name evidence="1" type="ORF">AFUS01_LOCUS34430</name>
</gene>
<sequence length="141" mass="16182">MSWEEYCHFVYCRKISFGRNQPVLNKHRVFGNNVLNHRSGELYDRSGKIFQANLDRNYGPILLSEAVNGNARGTTLMLPFPSHATIFTLSTLMSCMSRNSTSFSRNVQTLSQKRYVWSLPALKFNLDFTRFANAVFMALSN</sequence>
<proteinExistence type="predicted"/>
<comment type="caution">
    <text evidence="1">The sequence shown here is derived from an EMBL/GenBank/DDBJ whole genome shotgun (WGS) entry which is preliminary data.</text>
</comment>